<feature type="non-terminal residue" evidence="6">
    <location>
        <position position="768"/>
    </location>
</feature>
<dbReference type="InterPro" id="IPR027417">
    <property type="entry name" value="P-loop_NTPase"/>
</dbReference>
<dbReference type="PANTHER" id="PTHR22706">
    <property type="entry name" value="ASSEMBLY FACTOR FOR SPINDLE MICROTUBULES"/>
    <property type="match status" value="1"/>
</dbReference>
<dbReference type="GO" id="GO:0051295">
    <property type="term" value="P:establishment of meiotic spindle localization"/>
    <property type="evidence" value="ECO:0007669"/>
    <property type="project" value="TreeGrafter"/>
</dbReference>
<accession>A0A023AZJ3</accession>
<gene>
    <name evidence="6" type="ORF">GNI_150050</name>
</gene>
<feature type="compositionally biased region" description="Low complexity" evidence="5">
    <location>
        <begin position="149"/>
        <end position="162"/>
    </location>
</feature>
<dbReference type="InterPro" id="IPR000048">
    <property type="entry name" value="IQ_motif_EF-hand-BS"/>
</dbReference>
<dbReference type="Pfam" id="PF00612">
    <property type="entry name" value="IQ"/>
    <property type="match status" value="4"/>
</dbReference>
<dbReference type="GO" id="GO:0005737">
    <property type="term" value="C:cytoplasm"/>
    <property type="evidence" value="ECO:0007669"/>
    <property type="project" value="UniProtKB-SubCell"/>
</dbReference>
<dbReference type="GO" id="GO:0007051">
    <property type="term" value="P:spindle organization"/>
    <property type="evidence" value="ECO:0007669"/>
    <property type="project" value="TreeGrafter"/>
</dbReference>
<evidence type="ECO:0000256" key="2">
    <source>
        <dbReference type="ARBA" id="ARBA00022490"/>
    </source>
</evidence>
<comment type="subcellular location">
    <subcellularLocation>
        <location evidence="1">Cytoplasm</location>
    </subcellularLocation>
</comment>
<dbReference type="GO" id="GO:0000278">
    <property type="term" value="P:mitotic cell cycle"/>
    <property type="evidence" value="ECO:0007669"/>
    <property type="project" value="TreeGrafter"/>
</dbReference>
<dbReference type="eggNOG" id="KOG0941">
    <property type="taxonomic scope" value="Eukaryota"/>
</dbReference>
<keyword evidence="4" id="KW-0112">Calmodulin-binding</keyword>
<dbReference type="VEuPathDB" id="CryptoDB:GNI_150050"/>
<dbReference type="GO" id="GO:0005516">
    <property type="term" value="F:calmodulin binding"/>
    <property type="evidence" value="ECO:0007669"/>
    <property type="project" value="UniProtKB-KW"/>
</dbReference>
<dbReference type="InterPro" id="IPR051185">
    <property type="entry name" value="ASPM"/>
</dbReference>
<dbReference type="PANTHER" id="PTHR22706:SF1">
    <property type="entry name" value="ASSEMBLY FACTOR FOR SPINDLE MICROTUBULES"/>
    <property type="match status" value="1"/>
</dbReference>
<dbReference type="SUPFAM" id="SSF52540">
    <property type="entry name" value="P-loop containing nucleoside triphosphate hydrolases"/>
    <property type="match status" value="1"/>
</dbReference>
<dbReference type="GO" id="GO:0000922">
    <property type="term" value="C:spindle pole"/>
    <property type="evidence" value="ECO:0007669"/>
    <property type="project" value="TreeGrafter"/>
</dbReference>
<reference evidence="6" key="1">
    <citation type="submission" date="2013-12" db="EMBL/GenBank/DDBJ databases">
        <authorList>
            <person name="Omoto C.K."/>
            <person name="Sibley D."/>
            <person name="Venepally P."/>
            <person name="Hadjithomas M."/>
            <person name="Karamycheva S."/>
            <person name="Brunk B."/>
            <person name="Roos D."/>
            <person name="Caler E."/>
            <person name="Lorenzi H."/>
        </authorList>
    </citation>
    <scope>NUCLEOTIDE SEQUENCE</scope>
</reference>
<dbReference type="Proteomes" id="UP000019763">
    <property type="component" value="Unassembled WGS sequence"/>
</dbReference>
<evidence type="ECO:0000256" key="5">
    <source>
        <dbReference type="SAM" id="MobiDB-lite"/>
    </source>
</evidence>
<feature type="compositionally biased region" description="Basic residues" evidence="5">
    <location>
        <begin position="122"/>
        <end position="132"/>
    </location>
</feature>
<keyword evidence="7" id="KW-1185">Reference proteome</keyword>
<proteinExistence type="predicted"/>
<sequence>GKVVVLESPRSEAKPKHKPPKPGKVAVLESPRSEAKPKHKSSKPGKAALDWPRDAEVTPKHKPPKPGKVAVLESARSEANPKHKPPKPGKVTVLESPRSAKPKHKPPKPGKVAVLESPRDVKTKHKPPKPSKSRTSSVVLTSPGSHNALPPSSSLVSRPSALDGRSSALEGRPSMALLAPPAGAKPAAGLLEDHFASGYQEPVDLSFLPDSEQWLDLPHYALQCLLDLDVKVKQLHSLSRSFDTWTLSSFRYLGSNEALTEDFYTSGAMALLERGMTRYPVRVPYTSFCRLFSALVPEALRGVLQLCGPPPKLGRTNGGCEESPDSLVDAADPALVDVCKKATQKVLSDVYGLSQFEYQFGSTLLFLQHRTWLLLLAHSTHLVNAANGQDLAKVRRAVQTVVDRAKFLRLKHLVCRLQARWRLRLHERRMGSNRSLFFPLFLGILKTAYLLVPYVGISNVIENRRVPFKHGSKPSLGQFQAGAATTIQTWWRGVLAQRELRRLKEARVYASAAQFLQGLARTLLATGAMYGNAMGGRFISVWEEDLNRSIVKIQRSWRMFGDPRVREFVRMRNGLRALVLPVQRVASRLVFALAASAKWHARHLAEAGVEDALRRSLKDNLLLRAENFRAAVKIQACWRGCFVRRQFRALREACQVAQTFMKTQLARRRLVGARRAATKLQRWWRALLQLRARGLSRAAREAPAAPADALVVVWINALLHAINLPVHAATGRRRSLRTSAAELEAQVQASLRATELCHKGFTALFDEH</sequence>
<feature type="region of interest" description="Disordered" evidence="5">
    <location>
        <begin position="1"/>
        <end position="168"/>
    </location>
</feature>
<dbReference type="EMBL" id="AFNH02001116">
    <property type="protein sequence ID" value="EZG44237.1"/>
    <property type="molecule type" value="Genomic_DNA"/>
</dbReference>
<dbReference type="SMART" id="SM00015">
    <property type="entry name" value="IQ"/>
    <property type="match status" value="4"/>
</dbReference>
<evidence type="ECO:0000256" key="1">
    <source>
        <dbReference type="ARBA" id="ARBA00004496"/>
    </source>
</evidence>
<evidence type="ECO:0000256" key="3">
    <source>
        <dbReference type="ARBA" id="ARBA00022737"/>
    </source>
</evidence>
<evidence type="ECO:0000313" key="7">
    <source>
        <dbReference type="Proteomes" id="UP000019763"/>
    </source>
</evidence>
<comment type="caution">
    <text evidence="6">The sequence shown here is derived from an EMBL/GenBank/DDBJ whole genome shotgun (WGS) entry which is preliminary data.</text>
</comment>
<dbReference type="AlphaFoldDB" id="A0A023AZJ3"/>
<dbReference type="RefSeq" id="XP_011132749.1">
    <property type="nucleotide sequence ID" value="XM_011134447.1"/>
</dbReference>
<dbReference type="Gene3D" id="1.20.5.190">
    <property type="match status" value="2"/>
</dbReference>
<name>A0A023AZJ3_GRENI</name>
<feature type="non-terminal residue" evidence="6">
    <location>
        <position position="1"/>
    </location>
</feature>
<dbReference type="PROSITE" id="PS50096">
    <property type="entry name" value="IQ"/>
    <property type="match status" value="2"/>
</dbReference>
<keyword evidence="2" id="KW-0963">Cytoplasm</keyword>
<evidence type="ECO:0000313" key="6">
    <source>
        <dbReference type="EMBL" id="EZG44237.1"/>
    </source>
</evidence>
<organism evidence="6 7">
    <name type="scientific">Gregarina niphandrodes</name>
    <name type="common">Septate eugregarine</name>
    <dbReference type="NCBI Taxonomy" id="110365"/>
    <lineage>
        <taxon>Eukaryota</taxon>
        <taxon>Sar</taxon>
        <taxon>Alveolata</taxon>
        <taxon>Apicomplexa</taxon>
        <taxon>Conoidasida</taxon>
        <taxon>Gregarinasina</taxon>
        <taxon>Eugregarinorida</taxon>
        <taxon>Gregarinidae</taxon>
        <taxon>Gregarina</taxon>
    </lineage>
</organism>
<dbReference type="CDD" id="cd23767">
    <property type="entry name" value="IQCD"/>
    <property type="match status" value="2"/>
</dbReference>
<protein>
    <submittedName>
        <fullName evidence="6">IQ calmodulin-binding motif protein</fullName>
    </submittedName>
</protein>
<dbReference type="GeneID" id="22915242"/>
<keyword evidence="3" id="KW-0677">Repeat</keyword>
<evidence type="ECO:0000256" key="4">
    <source>
        <dbReference type="ARBA" id="ARBA00022860"/>
    </source>
</evidence>